<dbReference type="EMBL" id="JQBT01000010">
    <property type="protein sequence ID" value="KRN80474.1"/>
    <property type="molecule type" value="Genomic_DNA"/>
</dbReference>
<keyword evidence="4 7" id="KW-0418">Kinase</keyword>
<dbReference type="PANTHER" id="PTHR21087">
    <property type="entry name" value="SHIKIMATE KINASE"/>
    <property type="match status" value="1"/>
</dbReference>
<evidence type="ECO:0000256" key="6">
    <source>
        <dbReference type="ARBA" id="ARBA00023141"/>
    </source>
</evidence>
<dbReference type="GO" id="GO:0000287">
    <property type="term" value="F:magnesium ion binding"/>
    <property type="evidence" value="ECO:0007669"/>
    <property type="project" value="UniProtKB-UniRule"/>
</dbReference>
<keyword evidence="3 7" id="KW-0547">Nucleotide-binding</keyword>
<comment type="catalytic activity">
    <reaction evidence="7">
        <text>shikimate + ATP = 3-phosphoshikimate + ADP + H(+)</text>
        <dbReference type="Rhea" id="RHEA:13121"/>
        <dbReference type="ChEBI" id="CHEBI:15378"/>
        <dbReference type="ChEBI" id="CHEBI:30616"/>
        <dbReference type="ChEBI" id="CHEBI:36208"/>
        <dbReference type="ChEBI" id="CHEBI:145989"/>
        <dbReference type="ChEBI" id="CHEBI:456216"/>
        <dbReference type="EC" id="2.7.1.71"/>
    </reaction>
</comment>
<dbReference type="UniPathway" id="UPA00053">
    <property type="reaction ID" value="UER00088"/>
</dbReference>
<comment type="cofactor">
    <cofactor evidence="7">
        <name>Mg(2+)</name>
        <dbReference type="ChEBI" id="CHEBI:18420"/>
    </cofactor>
    <text evidence="7">Binds 1 Mg(2+) ion per subunit.</text>
</comment>
<dbReference type="GO" id="GO:0005829">
    <property type="term" value="C:cytosol"/>
    <property type="evidence" value="ECO:0007669"/>
    <property type="project" value="TreeGrafter"/>
</dbReference>
<feature type="binding site" evidence="7">
    <location>
        <position position="134"/>
    </location>
    <ligand>
        <name>substrate</name>
    </ligand>
</feature>
<gene>
    <name evidence="7" type="primary">aroK</name>
    <name evidence="8" type="ORF">IV52_GL000048</name>
</gene>
<dbReference type="Gene3D" id="3.40.50.300">
    <property type="entry name" value="P-loop containing nucleotide triphosphate hydrolases"/>
    <property type="match status" value="1"/>
</dbReference>
<feature type="binding site" evidence="7">
    <location>
        <position position="116"/>
    </location>
    <ligand>
        <name>ATP</name>
        <dbReference type="ChEBI" id="CHEBI:30616"/>
    </ligand>
</feature>
<dbReference type="Pfam" id="PF01202">
    <property type="entry name" value="SKI"/>
    <property type="match status" value="1"/>
</dbReference>
<dbReference type="PRINTS" id="PR01100">
    <property type="entry name" value="SHIKIMTKNASE"/>
</dbReference>
<evidence type="ECO:0000256" key="1">
    <source>
        <dbReference type="ARBA" id="ARBA00022605"/>
    </source>
</evidence>
<dbReference type="GO" id="GO:0009073">
    <property type="term" value="P:aromatic amino acid family biosynthetic process"/>
    <property type="evidence" value="ECO:0007669"/>
    <property type="project" value="UniProtKB-KW"/>
</dbReference>
<dbReference type="InterPro" id="IPR031322">
    <property type="entry name" value="Shikimate/glucono_kinase"/>
</dbReference>
<evidence type="ECO:0000256" key="5">
    <source>
        <dbReference type="ARBA" id="ARBA00022840"/>
    </source>
</evidence>
<organism evidence="8 9">
    <name type="scientific">Fructilactobacillus lindneri DSM 20690 = JCM 11027</name>
    <dbReference type="NCBI Taxonomy" id="1122148"/>
    <lineage>
        <taxon>Bacteria</taxon>
        <taxon>Bacillati</taxon>
        <taxon>Bacillota</taxon>
        <taxon>Bacilli</taxon>
        <taxon>Lactobacillales</taxon>
        <taxon>Lactobacillaceae</taxon>
        <taxon>Fructilactobacillus</taxon>
    </lineage>
</organism>
<dbReference type="InterPro" id="IPR027417">
    <property type="entry name" value="P-loop_NTPase"/>
</dbReference>
<name>A0A0R2K1K2_9LACO</name>
<accession>A0A0R2K1K2</accession>
<dbReference type="InterPro" id="IPR000623">
    <property type="entry name" value="Shikimate_kinase/TSH1"/>
</dbReference>
<comment type="caution">
    <text evidence="8">The sequence shown here is derived from an EMBL/GenBank/DDBJ whole genome shotgun (WGS) entry which is preliminary data.</text>
</comment>
<dbReference type="OrthoDB" id="9800332at2"/>
<keyword evidence="9" id="KW-1185">Reference proteome</keyword>
<keyword evidence="7" id="KW-0963">Cytoplasm</keyword>
<dbReference type="PATRIC" id="fig|1122148.6.peg.54"/>
<keyword evidence="7" id="KW-0460">Magnesium</keyword>
<reference evidence="8 9" key="1">
    <citation type="journal article" date="2015" name="Genome Announc.">
        <title>Expanding the biotechnology potential of lactobacilli through comparative genomics of 213 strains and associated genera.</title>
        <authorList>
            <person name="Sun Z."/>
            <person name="Harris H.M."/>
            <person name="McCann A."/>
            <person name="Guo C."/>
            <person name="Argimon S."/>
            <person name="Zhang W."/>
            <person name="Yang X."/>
            <person name="Jeffery I.B."/>
            <person name="Cooney J.C."/>
            <person name="Kagawa T.F."/>
            <person name="Liu W."/>
            <person name="Song Y."/>
            <person name="Salvetti E."/>
            <person name="Wrobel A."/>
            <person name="Rasinkangas P."/>
            <person name="Parkhill J."/>
            <person name="Rea M.C."/>
            <person name="O'Sullivan O."/>
            <person name="Ritari J."/>
            <person name="Douillard F.P."/>
            <person name="Paul Ross R."/>
            <person name="Yang R."/>
            <person name="Briner A.E."/>
            <person name="Felis G.E."/>
            <person name="de Vos W.M."/>
            <person name="Barrangou R."/>
            <person name="Klaenhammer T.R."/>
            <person name="Caufield P.W."/>
            <person name="Cui Y."/>
            <person name="Zhang H."/>
            <person name="O'Toole P.W."/>
        </authorList>
    </citation>
    <scope>NUCLEOTIDE SEQUENCE [LARGE SCALE GENOMIC DNA]</scope>
    <source>
        <strain evidence="8 9">DSM 20690</strain>
    </source>
</reference>
<evidence type="ECO:0000256" key="7">
    <source>
        <dbReference type="HAMAP-Rule" id="MF_00109"/>
    </source>
</evidence>
<comment type="subcellular location">
    <subcellularLocation>
        <location evidence="7">Cytoplasm</location>
    </subcellularLocation>
</comment>
<comment type="caution">
    <text evidence="7">Lacks conserved residue(s) required for the propagation of feature annotation.</text>
</comment>
<dbReference type="GO" id="GO:0004765">
    <property type="term" value="F:shikimate kinase activity"/>
    <property type="evidence" value="ECO:0007669"/>
    <property type="project" value="UniProtKB-UniRule"/>
</dbReference>
<evidence type="ECO:0000256" key="4">
    <source>
        <dbReference type="ARBA" id="ARBA00022777"/>
    </source>
</evidence>
<dbReference type="SUPFAM" id="SSF52540">
    <property type="entry name" value="P-loop containing nucleoside triphosphate hydrolases"/>
    <property type="match status" value="1"/>
</dbReference>
<dbReference type="HAMAP" id="MF_00109">
    <property type="entry name" value="Shikimate_kinase"/>
    <property type="match status" value="1"/>
</dbReference>
<feature type="binding site" evidence="7">
    <location>
        <position position="32"/>
    </location>
    <ligand>
        <name>substrate</name>
    </ligand>
</feature>
<dbReference type="AlphaFoldDB" id="A0A0R2K1K2"/>
<dbReference type="RefSeq" id="WP_054646587.1">
    <property type="nucleotide sequence ID" value="NZ_FUXS01000006.1"/>
</dbReference>
<evidence type="ECO:0000313" key="9">
    <source>
        <dbReference type="Proteomes" id="UP000051565"/>
    </source>
</evidence>
<comment type="pathway">
    <text evidence="7">Metabolic intermediate biosynthesis; chorismate biosynthesis; chorismate from D-erythrose 4-phosphate and phosphoenolpyruvate: step 5/7.</text>
</comment>
<proteinExistence type="inferred from homology"/>
<sequence length="167" mass="18522">MEVVLIGFMGSGKTTVSRLLSAQMQLPVSDLDEVIVKAAGKSISGIFADHGETYFRELEQRELKGQLEQDGILATGGGTPINEENAQLLTEYAAPVILLDVEPETAYARIKNDLGRPLVSQLNQATMRQLKNSRNEQYYACADLIIHCDYLSPEEISQQIMKYLNKS</sequence>
<dbReference type="EC" id="2.7.1.71" evidence="7"/>
<dbReference type="GO" id="GO:0008652">
    <property type="term" value="P:amino acid biosynthetic process"/>
    <property type="evidence" value="ECO:0007669"/>
    <property type="project" value="UniProtKB-KW"/>
</dbReference>
<dbReference type="STRING" id="53444.AYR59_01160"/>
<evidence type="ECO:0000256" key="2">
    <source>
        <dbReference type="ARBA" id="ARBA00022679"/>
    </source>
</evidence>
<feature type="binding site" evidence="7">
    <location>
        <position position="77"/>
    </location>
    <ligand>
        <name>substrate</name>
    </ligand>
</feature>
<comment type="similarity">
    <text evidence="7">Belongs to the shikimate kinase family.</text>
</comment>
<protein>
    <recommendedName>
        <fullName evidence="7">Shikimate kinase</fullName>
        <shortName evidence="7">SK</shortName>
        <ecNumber evidence="7">2.7.1.71</ecNumber>
    </recommendedName>
</protein>
<dbReference type="GO" id="GO:0005524">
    <property type="term" value="F:ATP binding"/>
    <property type="evidence" value="ECO:0007669"/>
    <property type="project" value="UniProtKB-UniRule"/>
</dbReference>
<dbReference type="PANTHER" id="PTHR21087:SF16">
    <property type="entry name" value="SHIKIMATE KINASE 1, CHLOROPLASTIC"/>
    <property type="match status" value="1"/>
</dbReference>
<keyword evidence="7" id="KW-0479">Metal-binding</keyword>
<dbReference type="CDD" id="cd00464">
    <property type="entry name" value="SK"/>
    <property type="match status" value="1"/>
</dbReference>
<keyword evidence="2 7" id="KW-0808">Transferase</keyword>
<keyword evidence="1 7" id="KW-0028">Amino-acid biosynthesis</keyword>
<dbReference type="GO" id="GO:0009423">
    <property type="term" value="P:chorismate biosynthetic process"/>
    <property type="evidence" value="ECO:0007669"/>
    <property type="project" value="UniProtKB-UniRule"/>
</dbReference>
<keyword evidence="5 7" id="KW-0067">ATP-binding</keyword>
<evidence type="ECO:0000313" key="8">
    <source>
        <dbReference type="EMBL" id="KRN80474.1"/>
    </source>
</evidence>
<comment type="subunit">
    <text evidence="7">Monomer.</text>
</comment>
<feature type="binding site" evidence="7">
    <location>
        <begin position="10"/>
        <end position="15"/>
    </location>
    <ligand>
        <name>ATP</name>
        <dbReference type="ChEBI" id="CHEBI:30616"/>
    </ligand>
</feature>
<evidence type="ECO:0000256" key="3">
    <source>
        <dbReference type="ARBA" id="ARBA00022741"/>
    </source>
</evidence>
<feature type="binding site" evidence="7">
    <location>
        <position position="14"/>
    </location>
    <ligand>
        <name>Mg(2+)</name>
        <dbReference type="ChEBI" id="CHEBI:18420"/>
    </ligand>
</feature>
<comment type="function">
    <text evidence="7">Catalyzes the specific phosphorylation of the 3-hydroxyl group of shikimic acid using ATP as a cosubstrate.</text>
</comment>
<feature type="binding site" evidence="7">
    <location>
        <position position="56"/>
    </location>
    <ligand>
        <name>substrate</name>
    </ligand>
</feature>
<dbReference type="Proteomes" id="UP000051565">
    <property type="component" value="Unassembled WGS sequence"/>
</dbReference>
<dbReference type="GeneID" id="61249489"/>
<keyword evidence="6 7" id="KW-0057">Aromatic amino acid biosynthesis</keyword>